<dbReference type="InterPro" id="IPR002052">
    <property type="entry name" value="DNA_methylase_N6_adenine_CS"/>
</dbReference>
<evidence type="ECO:0000259" key="7">
    <source>
        <dbReference type="Pfam" id="PF01555"/>
    </source>
</evidence>
<organism evidence="8">
    <name type="scientific">Moorella thermoacetica Y72</name>
    <dbReference type="NCBI Taxonomy" id="1325331"/>
    <lineage>
        <taxon>Bacteria</taxon>
        <taxon>Bacillati</taxon>
        <taxon>Bacillota</taxon>
        <taxon>Clostridia</taxon>
        <taxon>Neomoorellales</taxon>
        <taxon>Neomoorellaceae</taxon>
        <taxon>Neomoorella</taxon>
    </lineage>
</organism>
<dbReference type="GO" id="GO:0005737">
    <property type="term" value="C:cytoplasm"/>
    <property type="evidence" value="ECO:0007669"/>
    <property type="project" value="TreeGrafter"/>
</dbReference>
<evidence type="ECO:0000256" key="1">
    <source>
        <dbReference type="ARBA" id="ARBA00006594"/>
    </source>
</evidence>
<gene>
    <name evidence="8" type="ORF">MTY_1702</name>
</gene>
<reference evidence="8" key="1">
    <citation type="journal article" date="2014" name="Gene">
        <title>Genome-guided analysis of transformation efficiency and carbon dioxide assimilation by Moorella thermoacetica Y72.</title>
        <authorList>
            <person name="Tsukahara K."/>
            <person name="Kita A."/>
            <person name="Nakashimada Y."/>
            <person name="Hoshino T."/>
            <person name="Murakami K."/>
        </authorList>
    </citation>
    <scope>NUCLEOTIDE SEQUENCE [LARGE SCALE GENOMIC DNA]</scope>
    <source>
        <strain evidence="8">Y72</strain>
    </source>
</reference>
<feature type="compositionally biased region" description="Basic and acidic residues" evidence="6">
    <location>
        <begin position="35"/>
        <end position="46"/>
    </location>
</feature>
<feature type="domain" description="DNA methylase N-4/N-6" evidence="7">
    <location>
        <begin position="152"/>
        <end position="479"/>
    </location>
</feature>
<sequence>MVRKKKGDNEELLEQYLYSDKKRTNNPPVGLVTSETDRDAPKKEYQYDPHLDPQLQWTGKAERTSFEVDTVSLHVHERIDPMTIIRHVCKDTYQKEKYHQISFFEKPENVLPLREAIDFYKHDQNWSNRLIAGDSLLVMNSLLEKEGMAGKVQMIYIDPPYGVKYGSNFQPFINKRDVKDGKDDDLTAEPEMIRAFRDTWELGIHSYLTYLRDRLLLAKELLTESGSCFVQIGDENVHLVRCLMDEVFGRGNFVSQISYMTTTARGSDKLDGIYDIILWYAKNIDNVKVRHLFVSKEKGLFGYGQYDFVETVNGEIKKLADIKEADKPISEPFAHSDTTSQGETPTGRFKVEFKGQIYYPPPNRHWATTPEGMDILIKNNRIFAIGNRLRYKRYASDFPVRPLTNLWIDTNISGFSEPKRYVVQTLPLVIERCLLMTTDPGDLVFDPTCGSGTTAYVAEKWGRRWITSDTSRVAIALAKQRLMTAVFDYYELAYPEEGVSGGFKYKTVPHITLKSIANNEPPAEEILYDQPYIDRKKKRITGPFTVEAVPAPVVKSLEDIEREAGIADASIARSGETLRQAEWRAELLKTGIRGKGGQYIEFTRIEPLPGTRWLHADGETKEDEPKRVVVSFGPEYAPLEQRQVELAIEEAQRLVPRPKLIVFAAFQFDPEAAKDIDELKWPGVTLLKVQMNADLLTADLKKKRASNQSFWLIGQPDISIRKSKGKYIVEVHGFDYYNPRTGQIESGDTSKIAMWMLDTDYDGRSLYPKQVFFPMAGEKDGWKKLAKNLKAQIDEDLIEQYHGTVSLPFTPGKHRRVAVKIIDDRGIESLKVLEVK</sequence>
<name>A0A0S6UHA0_NEOTH</name>
<feature type="region of interest" description="Disordered" evidence="6">
    <location>
        <begin position="18"/>
        <end position="46"/>
    </location>
</feature>
<comment type="similarity">
    <text evidence="1">Belongs to the N(4)/N(6)-methyltransferase family.</text>
</comment>
<dbReference type="InterPro" id="IPR029063">
    <property type="entry name" value="SAM-dependent_MTases_sf"/>
</dbReference>
<dbReference type="InterPro" id="IPR002941">
    <property type="entry name" value="DNA_methylase_N4/N6"/>
</dbReference>
<dbReference type="Gene3D" id="3.40.50.150">
    <property type="entry name" value="Vaccinia Virus protein VP39"/>
    <property type="match status" value="1"/>
</dbReference>
<dbReference type="REBASE" id="82329">
    <property type="entry name" value="M.MthY72ORF1702P"/>
</dbReference>
<proteinExistence type="inferred from homology"/>
<evidence type="ECO:0000256" key="5">
    <source>
        <dbReference type="ARBA" id="ARBA00022747"/>
    </source>
</evidence>
<keyword evidence="2 8" id="KW-0489">Methyltransferase</keyword>
<dbReference type="GO" id="GO:0032259">
    <property type="term" value="P:methylation"/>
    <property type="evidence" value="ECO:0007669"/>
    <property type="project" value="UniProtKB-KW"/>
</dbReference>
<evidence type="ECO:0000256" key="4">
    <source>
        <dbReference type="ARBA" id="ARBA00022691"/>
    </source>
</evidence>
<keyword evidence="3" id="KW-0808">Transferase</keyword>
<dbReference type="RefSeq" id="WP_025774066.1">
    <property type="nucleotide sequence ID" value="NZ_DF238840.1"/>
</dbReference>
<keyword evidence="5" id="KW-0680">Restriction system</keyword>
<protein>
    <submittedName>
        <fullName evidence="8">Type III R-M system Adenine specific DNA methylase</fullName>
    </submittedName>
</protein>
<dbReference type="PRINTS" id="PR00506">
    <property type="entry name" value="D21N6MTFRASE"/>
</dbReference>
<dbReference type="InterPro" id="IPR002295">
    <property type="entry name" value="N4/N6-MTase_EcoPI_Mod-like"/>
</dbReference>
<dbReference type="Pfam" id="PF01555">
    <property type="entry name" value="N6_N4_Mtase"/>
    <property type="match status" value="1"/>
</dbReference>
<dbReference type="SUPFAM" id="SSF53335">
    <property type="entry name" value="S-adenosyl-L-methionine-dependent methyltransferases"/>
    <property type="match status" value="1"/>
</dbReference>
<dbReference type="Proteomes" id="UP000063718">
    <property type="component" value="Unassembled WGS sequence"/>
</dbReference>
<dbReference type="PANTHER" id="PTHR13370">
    <property type="entry name" value="RNA METHYLASE-RELATED"/>
    <property type="match status" value="1"/>
</dbReference>
<accession>A0A0S6UHA0</accession>
<evidence type="ECO:0000256" key="3">
    <source>
        <dbReference type="ARBA" id="ARBA00022679"/>
    </source>
</evidence>
<dbReference type="GO" id="GO:0003677">
    <property type="term" value="F:DNA binding"/>
    <property type="evidence" value="ECO:0007669"/>
    <property type="project" value="InterPro"/>
</dbReference>
<dbReference type="PANTHER" id="PTHR13370:SF16">
    <property type="entry name" value="SITE-SPECIFIC DNA-METHYLTRANSFERASE (ADENINE-SPECIFIC)"/>
    <property type="match status" value="1"/>
</dbReference>
<evidence type="ECO:0000313" key="8">
    <source>
        <dbReference type="EMBL" id="GAF26363.1"/>
    </source>
</evidence>
<dbReference type="GO" id="GO:0008170">
    <property type="term" value="F:N-methyltransferase activity"/>
    <property type="evidence" value="ECO:0007669"/>
    <property type="project" value="InterPro"/>
</dbReference>
<dbReference type="AlphaFoldDB" id="A0A0S6UHA0"/>
<keyword evidence="4" id="KW-0949">S-adenosyl-L-methionine</keyword>
<evidence type="ECO:0000256" key="6">
    <source>
        <dbReference type="SAM" id="MobiDB-lite"/>
    </source>
</evidence>
<dbReference type="GO" id="GO:0009307">
    <property type="term" value="P:DNA restriction-modification system"/>
    <property type="evidence" value="ECO:0007669"/>
    <property type="project" value="UniProtKB-KW"/>
</dbReference>
<dbReference type="PROSITE" id="PS00092">
    <property type="entry name" value="N6_MTASE"/>
    <property type="match status" value="1"/>
</dbReference>
<dbReference type="EMBL" id="DF238840">
    <property type="protein sequence ID" value="GAF26363.1"/>
    <property type="molecule type" value="Genomic_DNA"/>
</dbReference>
<evidence type="ECO:0000256" key="2">
    <source>
        <dbReference type="ARBA" id="ARBA00022603"/>
    </source>
</evidence>